<evidence type="ECO:0000256" key="4">
    <source>
        <dbReference type="ARBA" id="ARBA00022597"/>
    </source>
</evidence>
<dbReference type="InterPro" id="IPR005829">
    <property type="entry name" value="Sugar_transporter_CS"/>
</dbReference>
<dbReference type="InterPro" id="IPR045262">
    <property type="entry name" value="STP/PLT_plant"/>
</dbReference>
<reference evidence="12" key="1">
    <citation type="submission" date="2022-08" db="EMBL/GenBank/DDBJ databases">
        <authorList>
            <person name="Gutierrez-Valencia J."/>
        </authorList>
    </citation>
    <scope>NUCLEOTIDE SEQUENCE</scope>
</reference>
<dbReference type="PROSITE" id="PS00216">
    <property type="entry name" value="SUGAR_TRANSPORT_1"/>
    <property type="match status" value="1"/>
</dbReference>
<dbReference type="Gene3D" id="1.20.1250.20">
    <property type="entry name" value="MFS general substrate transporter like domains"/>
    <property type="match status" value="1"/>
</dbReference>
<feature type="transmembrane region" description="Helical" evidence="10">
    <location>
        <begin position="454"/>
        <end position="475"/>
    </location>
</feature>
<dbReference type="InterPro" id="IPR036259">
    <property type="entry name" value="MFS_trans_sf"/>
</dbReference>
<comment type="caution">
    <text evidence="12">The sequence shown here is derived from an EMBL/GenBank/DDBJ whole genome shotgun (WGS) entry which is preliminary data.</text>
</comment>
<dbReference type="Pfam" id="PF00083">
    <property type="entry name" value="Sugar_tr"/>
    <property type="match status" value="1"/>
</dbReference>
<feature type="transmembrane region" description="Helical" evidence="10">
    <location>
        <begin position="171"/>
        <end position="192"/>
    </location>
</feature>
<dbReference type="SUPFAM" id="SSF103473">
    <property type="entry name" value="MFS general substrate transporter"/>
    <property type="match status" value="1"/>
</dbReference>
<sequence>MARDEEAAGDRKPPSYGGEVNAFIVTTCIVAAFGGLIFGYDLGISGGVTSMDSFLMKFFPSVYRKEVADQNQNMYCKFDSHLLTLFTSSLYLSALVACMCASTITRKYGRKLSMLSGGLVFLAGAIINAAAVNVAMLIVGRLLLGVGVGFCNQSIPVYLSEIAPAKWRGAMNIGFQMMITIGILAANLVNYWTAKIPSGNGWRISLGLAAVPALMITVGSLFLPDTPNSILERGDAAKAKQMLQKIRGTDDVDAEFEDLVRASAAAKKIDRPMRRLLTERRYRPQLVFCTLIPFFQQVTGINVVMFYAPVLFKTLGLGQSASLMSSLITGFFNVVATFVSIYVADRFGRRSLFLEGGIQMIICQVVVGGMIAGSFGTSGTGQLSTAAAVLVVVFVTGFVMAFAWSWGPMGWLVPTEICPLELRSAGQAMNAGVNMFFTFVIGQFFLSLLCNLKFGLFFLFAAFVVVMTGFIYFFLPETRNVPIEDMGEVFRRHWFWQKYAVDDDDDNNKGGSAPRRSVELK</sequence>
<feature type="transmembrane region" description="Helical" evidence="10">
    <location>
        <begin position="112"/>
        <end position="132"/>
    </location>
</feature>
<evidence type="ECO:0000313" key="12">
    <source>
        <dbReference type="EMBL" id="CAI0415451.1"/>
    </source>
</evidence>
<evidence type="ECO:0000256" key="10">
    <source>
        <dbReference type="SAM" id="Phobius"/>
    </source>
</evidence>
<comment type="subcellular location">
    <subcellularLocation>
        <location evidence="1">Membrane</location>
        <topology evidence="1">Multi-pass membrane protein</topology>
    </subcellularLocation>
</comment>
<dbReference type="GO" id="GO:0016020">
    <property type="term" value="C:membrane"/>
    <property type="evidence" value="ECO:0007669"/>
    <property type="project" value="UniProtKB-SubCell"/>
</dbReference>
<evidence type="ECO:0000256" key="1">
    <source>
        <dbReference type="ARBA" id="ARBA00004141"/>
    </source>
</evidence>
<feature type="transmembrane region" description="Helical" evidence="10">
    <location>
        <begin position="356"/>
        <end position="375"/>
    </location>
</feature>
<dbReference type="Proteomes" id="UP001154282">
    <property type="component" value="Unassembled WGS sequence"/>
</dbReference>
<dbReference type="AlphaFoldDB" id="A0AAV0K3K4"/>
<dbReference type="PANTHER" id="PTHR23500:SF460">
    <property type="entry name" value="SUGAR TRANSPORT PROTEIN 11"/>
    <property type="match status" value="1"/>
</dbReference>
<dbReference type="InterPro" id="IPR020846">
    <property type="entry name" value="MFS_dom"/>
</dbReference>
<dbReference type="CDD" id="cd17361">
    <property type="entry name" value="MFS_STP"/>
    <property type="match status" value="1"/>
</dbReference>
<feature type="transmembrane region" description="Helical" evidence="10">
    <location>
        <begin position="204"/>
        <end position="223"/>
    </location>
</feature>
<dbReference type="GO" id="GO:0015293">
    <property type="term" value="F:symporter activity"/>
    <property type="evidence" value="ECO:0007669"/>
    <property type="project" value="UniProtKB-KW"/>
</dbReference>
<feature type="transmembrane region" description="Helical" evidence="10">
    <location>
        <begin position="428"/>
        <end position="448"/>
    </location>
</feature>
<keyword evidence="6" id="KW-0769">Symport</keyword>
<evidence type="ECO:0000256" key="6">
    <source>
        <dbReference type="ARBA" id="ARBA00022847"/>
    </source>
</evidence>
<feature type="transmembrane region" description="Helical" evidence="10">
    <location>
        <begin position="138"/>
        <end position="159"/>
    </location>
</feature>
<feature type="transmembrane region" description="Helical" evidence="10">
    <location>
        <begin position="82"/>
        <end position="105"/>
    </location>
</feature>
<keyword evidence="4" id="KW-0762">Sugar transport</keyword>
<keyword evidence="5 10" id="KW-0812">Transmembrane</keyword>
<dbReference type="NCBIfam" id="TIGR00879">
    <property type="entry name" value="SP"/>
    <property type="match status" value="1"/>
</dbReference>
<evidence type="ECO:0000256" key="9">
    <source>
        <dbReference type="RuleBase" id="RU003346"/>
    </source>
</evidence>
<name>A0AAV0K3K4_9ROSI</name>
<keyword evidence="3 9" id="KW-0813">Transport</keyword>
<accession>A0AAV0K3K4</accession>
<gene>
    <name evidence="12" type="ORF">LITE_LOCUS16642</name>
</gene>
<feature type="transmembrane region" description="Helical" evidence="10">
    <location>
        <begin position="286"/>
        <end position="308"/>
    </location>
</feature>
<dbReference type="PROSITE" id="PS00217">
    <property type="entry name" value="SUGAR_TRANSPORT_2"/>
    <property type="match status" value="1"/>
</dbReference>
<evidence type="ECO:0000256" key="7">
    <source>
        <dbReference type="ARBA" id="ARBA00022989"/>
    </source>
</evidence>
<dbReference type="FunFam" id="1.20.1250.20:FF:000002">
    <property type="entry name" value="Sugar transport protein 13"/>
    <property type="match status" value="1"/>
</dbReference>
<feature type="domain" description="Major facilitator superfamily (MFS) profile" evidence="11">
    <location>
        <begin position="27"/>
        <end position="479"/>
    </location>
</feature>
<dbReference type="PRINTS" id="PR00171">
    <property type="entry name" value="SUGRTRNSPORT"/>
</dbReference>
<evidence type="ECO:0000256" key="3">
    <source>
        <dbReference type="ARBA" id="ARBA00022448"/>
    </source>
</evidence>
<dbReference type="InterPro" id="IPR044778">
    <property type="entry name" value="MFS_STP/MST-like_plant"/>
</dbReference>
<organism evidence="12 13">
    <name type="scientific">Linum tenue</name>
    <dbReference type="NCBI Taxonomy" id="586396"/>
    <lineage>
        <taxon>Eukaryota</taxon>
        <taxon>Viridiplantae</taxon>
        <taxon>Streptophyta</taxon>
        <taxon>Embryophyta</taxon>
        <taxon>Tracheophyta</taxon>
        <taxon>Spermatophyta</taxon>
        <taxon>Magnoliopsida</taxon>
        <taxon>eudicotyledons</taxon>
        <taxon>Gunneridae</taxon>
        <taxon>Pentapetalae</taxon>
        <taxon>rosids</taxon>
        <taxon>fabids</taxon>
        <taxon>Malpighiales</taxon>
        <taxon>Linaceae</taxon>
        <taxon>Linum</taxon>
    </lineage>
</organism>
<protein>
    <recommendedName>
        <fullName evidence="11">Major facilitator superfamily (MFS) profile domain-containing protein</fullName>
    </recommendedName>
</protein>
<dbReference type="EMBL" id="CAMGYJ010000005">
    <property type="protein sequence ID" value="CAI0415451.1"/>
    <property type="molecule type" value="Genomic_DNA"/>
</dbReference>
<comment type="similarity">
    <text evidence="2 9">Belongs to the major facilitator superfamily. Sugar transporter (TC 2.A.1.1) family.</text>
</comment>
<dbReference type="PANTHER" id="PTHR23500">
    <property type="entry name" value="SOLUTE CARRIER FAMILY 2, FACILITATED GLUCOSE TRANSPORTER"/>
    <property type="match status" value="1"/>
</dbReference>
<feature type="transmembrane region" description="Helical" evidence="10">
    <location>
        <begin position="20"/>
        <end position="40"/>
    </location>
</feature>
<feature type="transmembrane region" description="Helical" evidence="10">
    <location>
        <begin position="320"/>
        <end position="344"/>
    </location>
</feature>
<keyword evidence="8 10" id="KW-0472">Membrane</keyword>
<evidence type="ECO:0000256" key="8">
    <source>
        <dbReference type="ARBA" id="ARBA00023136"/>
    </source>
</evidence>
<dbReference type="PROSITE" id="PS50850">
    <property type="entry name" value="MFS"/>
    <property type="match status" value="1"/>
</dbReference>
<evidence type="ECO:0000256" key="2">
    <source>
        <dbReference type="ARBA" id="ARBA00010992"/>
    </source>
</evidence>
<evidence type="ECO:0000259" key="11">
    <source>
        <dbReference type="PROSITE" id="PS50850"/>
    </source>
</evidence>
<dbReference type="GO" id="GO:0015145">
    <property type="term" value="F:monosaccharide transmembrane transporter activity"/>
    <property type="evidence" value="ECO:0007669"/>
    <property type="project" value="InterPro"/>
</dbReference>
<feature type="transmembrane region" description="Helical" evidence="10">
    <location>
        <begin position="387"/>
        <end position="407"/>
    </location>
</feature>
<proteinExistence type="inferred from homology"/>
<evidence type="ECO:0000256" key="5">
    <source>
        <dbReference type="ARBA" id="ARBA00022692"/>
    </source>
</evidence>
<dbReference type="InterPro" id="IPR003663">
    <property type="entry name" value="Sugar/inositol_transpt"/>
</dbReference>
<dbReference type="InterPro" id="IPR005828">
    <property type="entry name" value="MFS_sugar_transport-like"/>
</dbReference>
<evidence type="ECO:0000313" key="13">
    <source>
        <dbReference type="Proteomes" id="UP001154282"/>
    </source>
</evidence>
<keyword evidence="7 10" id="KW-1133">Transmembrane helix</keyword>
<keyword evidence="13" id="KW-1185">Reference proteome</keyword>